<evidence type="ECO:0000313" key="3">
    <source>
        <dbReference type="Proteomes" id="UP000231279"/>
    </source>
</evidence>
<protein>
    <submittedName>
        <fullName evidence="2">Uncharacterized protein</fullName>
    </submittedName>
</protein>
<gene>
    <name evidence="2" type="ORF">CDL12_29534</name>
</gene>
<sequence>MDTKTTQLSQRRWQKREDVLLESTSSALITTVRLSIVSSPKQRDNEPLREFMKTFNKESLMVQDLTMDLKVLILLNSLRPGNFRSKLSRSPPKTIKELRIMAEKYTNEEEFVRMKEQGMTSKTFGTQKEKKDHKGTSVGGSSLLGRPSADGSSPAKGPSTGGSSPRGGSLAGGFLPRGGLLAGGSSPPGGPPSGGPSTGGSSPPRGPSTGGSSPLEGPSAGGSLPPGGPSTGGSSPPGGPPSGGPFL</sequence>
<name>A0A2G9FY50_9LAMI</name>
<feature type="compositionally biased region" description="Low complexity" evidence="1">
    <location>
        <begin position="210"/>
        <end position="223"/>
    </location>
</feature>
<comment type="caution">
    <text evidence="2">The sequence shown here is derived from an EMBL/GenBank/DDBJ whole genome shotgun (WGS) entry which is preliminary data.</text>
</comment>
<feature type="compositionally biased region" description="Low complexity" evidence="1">
    <location>
        <begin position="157"/>
        <end position="168"/>
    </location>
</feature>
<dbReference type="AlphaFoldDB" id="A0A2G9FY50"/>
<accession>A0A2G9FY50</accession>
<feature type="region of interest" description="Disordered" evidence="1">
    <location>
        <begin position="112"/>
        <end position="247"/>
    </location>
</feature>
<dbReference type="EMBL" id="NKXS01008916">
    <property type="protein sequence ID" value="PIM97990.1"/>
    <property type="molecule type" value="Genomic_DNA"/>
</dbReference>
<proteinExistence type="predicted"/>
<keyword evidence="3" id="KW-1185">Reference proteome</keyword>
<evidence type="ECO:0000313" key="2">
    <source>
        <dbReference type="EMBL" id="PIM97990.1"/>
    </source>
</evidence>
<organism evidence="2 3">
    <name type="scientific">Handroanthus impetiginosus</name>
    <dbReference type="NCBI Taxonomy" id="429701"/>
    <lineage>
        <taxon>Eukaryota</taxon>
        <taxon>Viridiplantae</taxon>
        <taxon>Streptophyta</taxon>
        <taxon>Embryophyta</taxon>
        <taxon>Tracheophyta</taxon>
        <taxon>Spermatophyta</taxon>
        <taxon>Magnoliopsida</taxon>
        <taxon>eudicotyledons</taxon>
        <taxon>Gunneridae</taxon>
        <taxon>Pentapetalae</taxon>
        <taxon>asterids</taxon>
        <taxon>lamiids</taxon>
        <taxon>Lamiales</taxon>
        <taxon>Bignoniaceae</taxon>
        <taxon>Crescentiina</taxon>
        <taxon>Tabebuia alliance</taxon>
        <taxon>Handroanthus</taxon>
    </lineage>
</organism>
<dbReference type="OrthoDB" id="913711at2759"/>
<dbReference type="Proteomes" id="UP000231279">
    <property type="component" value="Unassembled WGS sequence"/>
</dbReference>
<reference evidence="3" key="1">
    <citation type="journal article" date="2018" name="Gigascience">
        <title>Genome assembly of the Pink Ipe (Handroanthus impetiginosus, Bignoniaceae), a highly valued, ecologically keystone Neotropical timber forest tree.</title>
        <authorList>
            <person name="Silva-Junior O.B."/>
            <person name="Grattapaglia D."/>
            <person name="Novaes E."/>
            <person name="Collevatti R.G."/>
        </authorList>
    </citation>
    <scope>NUCLEOTIDE SEQUENCE [LARGE SCALE GENOMIC DNA]</scope>
    <source>
        <strain evidence="3">cv. UFG-1</strain>
    </source>
</reference>
<feature type="compositionally biased region" description="Pro residues" evidence="1">
    <location>
        <begin position="237"/>
        <end position="247"/>
    </location>
</feature>
<evidence type="ECO:0000256" key="1">
    <source>
        <dbReference type="SAM" id="MobiDB-lite"/>
    </source>
</evidence>